<evidence type="ECO:0000313" key="3">
    <source>
        <dbReference type="Proteomes" id="UP000183002"/>
    </source>
</evidence>
<protein>
    <submittedName>
        <fullName evidence="2">Putative metallopeptidase</fullName>
    </submittedName>
</protein>
<keyword evidence="3" id="KW-1185">Reference proteome</keyword>
<dbReference type="EMBL" id="FOCO01000025">
    <property type="protein sequence ID" value="SEN79489.1"/>
    <property type="molecule type" value="Genomic_DNA"/>
</dbReference>
<dbReference type="Proteomes" id="UP000183002">
    <property type="component" value="Unassembled WGS sequence"/>
</dbReference>
<dbReference type="InterPro" id="IPR025644">
    <property type="entry name" value="DUF4344"/>
</dbReference>
<name>A0A1H8JFF6_9RHOB</name>
<proteinExistence type="predicted"/>
<accession>A0A1H8JFF6</accession>
<keyword evidence="1" id="KW-0732">Signal</keyword>
<dbReference type="STRING" id="1077947.SAMN05216227_102517"/>
<feature type="chain" id="PRO_5010242133" evidence="1">
    <location>
        <begin position="24"/>
        <end position="243"/>
    </location>
</feature>
<dbReference type="AlphaFoldDB" id="A0A1H8JFF6"/>
<sequence>MGLDTKMIRSLALAVLLASPAHANGAQDFVTANVISTLYHEFGHAMIHLTDASVLGREEDAADILAVVLLDDLWEEESAQTIVALTALSFELAAQEDEDPAYWDVHGLNMQRYYNHVCLFYGANPQDRAFFAEEFELPAARAATCVEEFDLAAASWAAVLDPLLIDDTTRTIEFDGDTSTDVGALLADEVRDLNEIYATPEPVKVMLTACGEENAFYDPQNVTITICTEYVEFLERQAIANDL</sequence>
<dbReference type="Pfam" id="PF14247">
    <property type="entry name" value="DUF4344"/>
    <property type="match status" value="2"/>
</dbReference>
<feature type="signal peptide" evidence="1">
    <location>
        <begin position="1"/>
        <end position="23"/>
    </location>
</feature>
<reference evidence="2 3" key="1">
    <citation type="submission" date="2016-10" db="EMBL/GenBank/DDBJ databases">
        <authorList>
            <person name="de Groot N.N."/>
        </authorList>
    </citation>
    <scope>NUCLEOTIDE SEQUENCE [LARGE SCALE GENOMIC DNA]</scope>
    <source>
        <strain evidence="2 3">CGMCC 1.10836</strain>
    </source>
</reference>
<evidence type="ECO:0000313" key="2">
    <source>
        <dbReference type="EMBL" id="SEN79489.1"/>
    </source>
</evidence>
<gene>
    <name evidence="2" type="ORF">SAMN05216227_102517</name>
</gene>
<organism evidence="2 3">
    <name type="scientific">Pseudorhodobacter antarcticus</name>
    <dbReference type="NCBI Taxonomy" id="1077947"/>
    <lineage>
        <taxon>Bacteria</taxon>
        <taxon>Pseudomonadati</taxon>
        <taxon>Pseudomonadota</taxon>
        <taxon>Alphaproteobacteria</taxon>
        <taxon>Rhodobacterales</taxon>
        <taxon>Paracoccaceae</taxon>
        <taxon>Pseudorhodobacter</taxon>
    </lineage>
</organism>
<evidence type="ECO:0000256" key="1">
    <source>
        <dbReference type="SAM" id="SignalP"/>
    </source>
</evidence>